<dbReference type="Proteomes" id="UP000019478">
    <property type="component" value="Unassembled WGS sequence"/>
</dbReference>
<protein>
    <submittedName>
        <fullName evidence="2">Uncharacterized protein</fullName>
    </submittedName>
</protein>
<name>W9Y7X3_9EURO</name>
<dbReference type="HOGENOM" id="CLU_024696_0_0_1"/>
<feature type="compositionally biased region" description="Polar residues" evidence="1">
    <location>
        <begin position="28"/>
        <end position="55"/>
    </location>
</feature>
<dbReference type="OrthoDB" id="3557758at2759"/>
<feature type="compositionally biased region" description="Basic and acidic residues" evidence="1">
    <location>
        <begin position="287"/>
        <end position="298"/>
    </location>
</feature>
<evidence type="ECO:0000313" key="3">
    <source>
        <dbReference type="Proteomes" id="UP000019478"/>
    </source>
</evidence>
<keyword evidence="3" id="KW-1185">Reference proteome</keyword>
<reference evidence="2 3" key="1">
    <citation type="submission" date="2013-03" db="EMBL/GenBank/DDBJ databases">
        <title>The Genome Sequence of Capronia epimyces CBS 606.96.</title>
        <authorList>
            <consortium name="The Broad Institute Genomics Platform"/>
            <person name="Cuomo C."/>
            <person name="de Hoog S."/>
            <person name="Gorbushina A."/>
            <person name="Walker B."/>
            <person name="Young S.K."/>
            <person name="Zeng Q."/>
            <person name="Gargeya S."/>
            <person name="Fitzgerald M."/>
            <person name="Haas B."/>
            <person name="Abouelleil A."/>
            <person name="Allen A.W."/>
            <person name="Alvarado L."/>
            <person name="Arachchi H.M."/>
            <person name="Berlin A.M."/>
            <person name="Chapman S.B."/>
            <person name="Gainer-Dewar J."/>
            <person name="Goldberg J."/>
            <person name="Griggs A."/>
            <person name="Gujja S."/>
            <person name="Hansen M."/>
            <person name="Howarth C."/>
            <person name="Imamovic A."/>
            <person name="Ireland A."/>
            <person name="Larimer J."/>
            <person name="McCowan C."/>
            <person name="Murphy C."/>
            <person name="Pearson M."/>
            <person name="Poon T.W."/>
            <person name="Priest M."/>
            <person name="Roberts A."/>
            <person name="Saif S."/>
            <person name="Shea T."/>
            <person name="Sisk P."/>
            <person name="Sykes S."/>
            <person name="Wortman J."/>
            <person name="Nusbaum C."/>
            <person name="Birren B."/>
        </authorList>
    </citation>
    <scope>NUCLEOTIDE SEQUENCE [LARGE SCALE GENOMIC DNA]</scope>
    <source>
        <strain evidence="2 3">CBS 606.96</strain>
    </source>
</reference>
<feature type="region of interest" description="Disordered" evidence="1">
    <location>
        <begin position="287"/>
        <end position="315"/>
    </location>
</feature>
<evidence type="ECO:0000313" key="2">
    <source>
        <dbReference type="EMBL" id="EXJ88932.1"/>
    </source>
</evidence>
<proteinExistence type="predicted"/>
<feature type="compositionally biased region" description="Polar residues" evidence="1">
    <location>
        <begin position="189"/>
        <end position="200"/>
    </location>
</feature>
<organism evidence="2 3">
    <name type="scientific">Capronia epimyces CBS 606.96</name>
    <dbReference type="NCBI Taxonomy" id="1182542"/>
    <lineage>
        <taxon>Eukaryota</taxon>
        <taxon>Fungi</taxon>
        <taxon>Dikarya</taxon>
        <taxon>Ascomycota</taxon>
        <taxon>Pezizomycotina</taxon>
        <taxon>Eurotiomycetes</taxon>
        <taxon>Chaetothyriomycetidae</taxon>
        <taxon>Chaetothyriales</taxon>
        <taxon>Herpotrichiellaceae</taxon>
        <taxon>Capronia</taxon>
    </lineage>
</organism>
<dbReference type="GeneID" id="19166129"/>
<evidence type="ECO:0000256" key="1">
    <source>
        <dbReference type="SAM" id="MobiDB-lite"/>
    </source>
</evidence>
<feature type="region of interest" description="Disordered" evidence="1">
    <location>
        <begin position="242"/>
        <end position="267"/>
    </location>
</feature>
<dbReference type="AlphaFoldDB" id="W9Y7X3"/>
<comment type="caution">
    <text evidence="2">The sequence shown here is derived from an EMBL/GenBank/DDBJ whole genome shotgun (WGS) entry which is preliminary data.</text>
</comment>
<feature type="region of interest" description="Disordered" evidence="1">
    <location>
        <begin position="1"/>
        <end position="68"/>
    </location>
</feature>
<sequence length="437" mass="47407">MSVNVVPTPRLVEGHEKSSPSPRLLFVSSATANTDSDSGPPTTATLNSTSSSDQIGGSRDHIKQVDSAESPQYWAGRYVSLCDRLRTQEMPQGKSPSSPDASNRMPEHLFELSEKIRKSAALKELRRSCRTTEATKSFEEFESQLLKRPGVSRGFLYRAGSFVLDANDIDKKAKLPGRAGVKPMMGLNVPQSPGNTSTTTSRISSVNAEAVLSHGPNKFYGNGGLAKSKTTGNLAALIPTMSKKQPVPAPSSATKLSSKVTTSHRRRASYLECSPETLTKAMRNREDRAARRAAEAYRRSTPRLPSFGFQKSDSQSKLLSSSRISVQPEQDRCESTITKVKAFDPVVGSLDCAMLESGHAPPPPPVNSTGSPRVQMVKMPGGGREKLIKSRRKVDRQISGEIMRNFLGAGMREVKKMGRRVGGWGGSSEDLLLSDNK</sequence>
<gene>
    <name evidence="2" type="ORF">A1O3_01996</name>
</gene>
<dbReference type="EMBL" id="AMGY01000002">
    <property type="protein sequence ID" value="EXJ88932.1"/>
    <property type="molecule type" value="Genomic_DNA"/>
</dbReference>
<accession>W9Y7X3</accession>
<feature type="compositionally biased region" description="Polar residues" evidence="1">
    <location>
        <begin position="251"/>
        <end position="261"/>
    </location>
</feature>
<dbReference type="eggNOG" id="ENOG502TKFR">
    <property type="taxonomic scope" value="Eukaryota"/>
</dbReference>
<dbReference type="RefSeq" id="XP_007730329.1">
    <property type="nucleotide sequence ID" value="XM_007732139.1"/>
</dbReference>
<feature type="region of interest" description="Disordered" evidence="1">
    <location>
        <begin position="181"/>
        <end position="200"/>
    </location>
</feature>